<dbReference type="SUPFAM" id="SSF143100">
    <property type="entry name" value="TTHA1013/TTHA0281-like"/>
    <property type="match status" value="1"/>
</dbReference>
<feature type="domain" description="HicB-like antitoxin of toxin-antitoxin system" evidence="1">
    <location>
        <begin position="10"/>
        <end position="79"/>
    </location>
</feature>
<dbReference type="Gene3D" id="3.30.160.250">
    <property type="match status" value="1"/>
</dbReference>
<accession>A0A562P9C6</accession>
<organism evidence="2 3">
    <name type="scientific">Mesorhizobium tianshanense</name>
    <dbReference type="NCBI Taxonomy" id="39844"/>
    <lineage>
        <taxon>Bacteria</taxon>
        <taxon>Pseudomonadati</taxon>
        <taxon>Pseudomonadota</taxon>
        <taxon>Alphaproteobacteria</taxon>
        <taxon>Hyphomicrobiales</taxon>
        <taxon>Phyllobacteriaceae</taxon>
        <taxon>Mesorhizobium</taxon>
    </lineage>
</organism>
<dbReference type="Proteomes" id="UP000317122">
    <property type="component" value="Unassembled WGS sequence"/>
</dbReference>
<evidence type="ECO:0000313" key="2">
    <source>
        <dbReference type="EMBL" id="TWI41064.1"/>
    </source>
</evidence>
<dbReference type="Pfam" id="PF15919">
    <property type="entry name" value="HicB_lk_antitox"/>
    <property type="match status" value="1"/>
</dbReference>
<name>A0A562P9C6_9HYPH</name>
<proteinExistence type="predicted"/>
<dbReference type="RefSeq" id="WP_208760105.1">
    <property type="nucleotide sequence ID" value="NZ_BSPF01000022.1"/>
</dbReference>
<gene>
    <name evidence="2" type="ORF">IQ26_01000</name>
</gene>
<keyword evidence="3" id="KW-1185">Reference proteome</keyword>
<protein>
    <submittedName>
        <fullName evidence="2">HicB-like antitoxin of HicAB toxin-antitoxin system</fullName>
    </submittedName>
</protein>
<dbReference type="EMBL" id="VLKT01000005">
    <property type="protein sequence ID" value="TWI41064.1"/>
    <property type="molecule type" value="Genomic_DNA"/>
</dbReference>
<comment type="caution">
    <text evidence="2">The sequence shown here is derived from an EMBL/GenBank/DDBJ whole genome shotgun (WGS) entry which is preliminary data.</text>
</comment>
<sequence>MKEVSITAAYVAVIRKVRGTDYWVDIPDIPGCISRGATPDAAKANFREALALHRESAGDPPAAPRTAGQLTKEELEDAIETYVVEL</sequence>
<dbReference type="InterPro" id="IPR031807">
    <property type="entry name" value="HicB-like"/>
</dbReference>
<evidence type="ECO:0000259" key="1">
    <source>
        <dbReference type="Pfam" id="PF15919"/>
    </source>
</evidence>
<dbReference type="AlphaFoldDB" id="A0A562P9C6"/>
<reference evidence="2 3" key="1">
    <citation type="journal article" date="2015" name="Stand. Genomic Sci.">
        <title>Genomic Encyclopedia of Bacterial and Archaeal Type Strains, Phase III: the genomes of soil and plant-associated and newly described type strains.</title>
        <authorList>
            <person name="Whitman W.B."/>
            <person name="Woyke T."/>
            <person name="Klenk H.P."/>
            <person name="Zhou Y."/>
            <person name="Lilburn T.G."/>
            <person name="Beck B.J."/>
            <person name="De Vos P."/>
            <person name="Vandamme P."/>
            <person name="Eisen J.A."/>
            <person name="Garrity G."/>
            <person name="Hugenholtz P."/>
            <person name="Kyrpides N.C."/>
        </authorList>
    </citation>
    <scope>NUCLEOTIDE SEQUENCE [LARGE SCALE GENOMIC DNA]</scope>
    <source>
        <strain evidence="2 3">CGMCC 1.2546</strain>
    </source>
</reference>
<evidence type="ECO:0000313" key="3">
    <source>
        <dbReference type="Proteomes" id="UP000317122"/>
    </source>
</evidence>
<dbReference type="InterPro" id="IPR035069">
    <property type="entry name" value="TTHA1013/TTHA0281-like"/>
</dbReference>